<dbReference type="CDD" id="cd03784">
    <property type="entry name" value="GT1_Gtf-like"/>
    <property type="match status" value="1"/>
</dbReference>
<dbReference type="Gene3D" id="3.40.50.2000">
    <property type="entry name" value="Glycogen Phosphorylase B"/>
    <property type="match status" value="2"/>
</dbReference>
<dbReference type="PANTHER" id="PTHR48043:SF145">
    <property type="entry name" value="FI06409P-RELATED"/>
    <property type="match status" value="1"/>
</dbReference>
<dbReference type="Pfam" id="PF00201">
    <property type="entry name" value="UDPGT"/>
    <property type="match status" value="1"/>
</dbReference>
<protein>
    <recommendedName>
        <fullName evidence="5">UDP-glycosyltransferases domain-containing protein</fullName>
    </recommendedName>
</protein>
<dbReference type="EMBL" id="HBGW01003529">
    <property type="protein sequence ID" value="CAD9490655.1"/>
    <property type="molecule type" value="Transcribed_RNA"/>
</dbReference>
<dbReference type="InterPro" id="IPR002213">
    <property type="entry name" value="UDP_glucos_trans"/>
</dbReference>
<comment type="similarity">
    <text evidence="3">Belongs to the UDP-glycosyltransferase family.</text>
</comment>
<dbReference type="SUPFAM" id="SSF53756">
    <property type="entry name" value="UDP-Glycosyltransferase/glycogen phosphorylase"/>
    <property type="match status" value="1"/>
</dbReference>
<name>A0A7S2HIC3_9DINO</name>
<gene>
    <name evidence="4" type="ORF">BRAN1462_LOCUS2319</name>
</gene>
<evidence type="ECO:0000256" key="1">
    <source>
        <dbReference type="ARBA" id="ARBA00022676"/>
    </source>
</evidence>
<dbReference type="AlphaFoldDB" id="A0A7S2HIC3"/>
<dbReference type="PANTHER" id="PTHR48043">
    <property type="entry name" value="EG:EG0003.4 PROTEIN-RELATED"/>
    <property type="match status" value="1"/>
</dbReference>
<proteinExistence type="inferred from homology"/>
<dbReference type="InterPro" id="IPR050271">
    <property type="entry name" value="UDP-glycosyltransferase"/>
</dbReference>
<evidence type="ECO:0000256" key="3">
    <source>
        <dbReference type="RuleBase" id="RU003718"/>
    </source>
</evidence>
<evidence type="ECO:0000313" key="4">
    <source>
        <dbReference type="EMBL" id="CAD9490655.1"/>
    </source>
</evidence>
<dbReference type="InterPro" id="IPR035595">
    <property type="entry name" value="UDP_glycos_trans_CS"/>
</dbReference>
<evidence type="ECO:0008006" key="5">
    <source>
        <dbReference type="Google" id="ProtNLM"/>
    </source>
</evidence>
<dbReference type="PROSITE" id="PS00375">
    <property type="entry name" value="UDPGT"/>
    <property type="match status" value="1"/>
</dbReference>
<keyword evidence="1 3" id="KW-0328">Glycosyltransferase</keyword>
<evidence type="ECO:0000256" key="2">
    <source>
        <dbReference type="ARBA" id="ARBA00022679"/>
    </source>
</evidence>
<reference evidence="4" key="1">
    <citation type="submission" date="2021-01" db="EMBL/GenBank/DDBJ databases">
        <authorList>
            <person name="Corre E."/>
            <person name="Pelletier E."/>
            <person name="Niang G."/>
            <person name="Scheremetjew M."/>
            <person name="Finn R."/>
            <person name="Kale V."/>
            <person name="Holt S."/>
            <person name="Cochrane G."/>
            <person name="Meng A."/>
            <person name="Brown T."/>
            <person name="Cohen L."/>
        </authorList>
    </citation>
    <scope>NUCLEOTIDE SEQUENCE</scope>
    <source>
        <strain evidence="4">RCC3387</strain>
    </source>
</reference>
<sequence>MTVIFAEAADMGHVGFLLPLLRKLVEDGHKVEFWSGKPAAKVLPEGVEFREIYKRQNGAAVWCMAFAEGPTNRECFEALKNRGLDGSLQVPEGYDFDWASVDEVDMVAFKRRLLEPDVDLVVDDPTHILKWVGPFCSQHGVPNVRISPTIVWPVMAKQGLVPLFYEACSAFGGSAFTDSTEAGDAGRPLADAAVGEPEWTPVRDHAPQHRFYTAIPEFMRINGFTVDDENVFTDPSSDDAQCQICGPVYAPEDDSTQEVFEDGGLEAWCNEAPFVFLSLGSMVRQCVQTQAGLQVDLQKLLDALAKRRILANFMLPGYPERDGLKMAGWVPQKAILAHRNLQCFISHCGQGGVSEALHAGVPLVAYPFFHDQLVLAESIEKLGCGVWLQRFDHGHGVPVADADAAIERAMACRSNAEELGAKARGMNGFATAYAKFQEFITWSQENARN</sequence>
<accession>A0A7S2HIC3</accession>
<keyword evidence="2 3" id="KW-0808">Transferase</keyword>
<dbReference type="GO" id="GO:0008194">
    <property type="term" value="F:UDP-glycosyltransferase activity"/>
    <property type="evidence" value="ECO:0007669"/>
    <property type="project" value="InterPro"/>
</dbReference>
<organism evidence="4">
    <name type="scientific">Zooxanthella nutricula</name>
    <dbReference type="NCBI Taxonomy" id="1333877"/>
    <lineage>
        <taxon>Eukaryota</taxon>
        <taxon>Sar</taxon>
        <taxon>Alveolata</taxon>
        <taxon>Dinophyceae</taxon>
        <taxon>Peridiniales</taxon>
        <taxon>Peridiniales incertae sedis</taxon>
        <taxon>Zooxanthella</taxon>
    </lineage>
</organism>